<feature type="binding site" evidence="6">
    <location>
        <position position="358"/>
    </location>
    <ligand>
        <name>[4Fe-4S] cluster</name>
        <dbReference type="ChEBI" id="CHEBI:49883"/>
    </ligand>
</feature>
<dbReference type="PROSITE" id="PS01244">
    <property type="entry name" value="ACONITASE_2"/>
    <property type="match status" value="1"/>
</dbReference>
<dbReference type="Gene3D" id="3.30.499.10">
    <property type="entry name" value="Aconitase, domain 3"/>
    <property type="match status" value="2"/>
</dbReference>
<proteinExistence type="inferred from homology"/>
<keyword evidence="5 6" id="KW-0456">Lyase</keyword>
<comment type="cofactor">
    <cofactor evidence="6">
        <name>[4Fe-4S] cluster</name>
        <dbReference type="ChEBI" id="CHEBI:49883"/>
    </cofactor>
    <text evidence="6">Binds 1 [4Fe-4S] cluster per subunit.</text>
</comment>
<dbReference type="InterPro" id="IPR036008">
    <property type="entry name" value="Aconitase_4Fe-4S_dom"/>
</dbReference>
<evidence type="ECO:0000256" key="1">
    <source>
        <dbReference type="ARBA" id="ARBA00022485"/>
    </source>
</evidence>
<dbReference type="RefSeq" id="WP_133958936.1">
    <property type="nucleotide sequence ID" value="NZ_SORI01000023.1"/>
</dbReference>
<gene>
    <name evidence="6" type="primary">leuC</name>
    <name evidence="8" type="ORF">C8D99_1239</name>
</gene>
<keyword evidence="1 6" id="KW-0004">4Fe-4S</keyword>
<dbReference type="InterPro" id="IPR033941">
    <property type="entry name" value="IPMI_cat"/>
</dbReference>
<dbReference type="InterPro" id="IPR015931">
    <property type="entry name" value="Acnase/IPM_dHydase_lsu_aba_1/3"/>
</dbReference>
<dbReference type="InterPro" id="IPR001030">
    <property type="entry name" value="Acoase/IPM_deHydtase_lsu_aba"/>
</dbReference>
<dbReference type="UniPathway" id="UPA00048">
    <property type="reaction ID" value="UER00071"/>
</dbReference>
<dbReference type="AlphaFoldDB" id="A0A4R8M1B2"/>
<keyword evidence="6" id="KW-0028">Amino-acid biosynthesis</keyword>
<dbReference type="InterPro" id="IPR011826">
    <property type="entry name" value="HAcnase/IPMdehydase_lsu_prok"/>
</dbReference>
<dbReference type="PRINTS" id="PR00415">
    <property type="entry name" value="ACONITASE"/>
</dbReference>
<dbReference type="GO" id="GO:0051539">
    <property type="term" value="F:4 iron, 4 sulfur cluster binding"/>
    <property type="evidence" value="ECO:0007669"/>
    <property type="project" value="UniProtKB-KW"/>
</dbReference>
<dbReference type="PANTHER" id="PTHR43822:SF16">
    <property type="entry name" value="3-ISOPROPYLMALATE DEHYDRATASE LARGE SUBUNIT 2"/>
    <property type="match status" value="1"/>
</dbReference>
<evidence type="ECO:0000313" key="8">
    <source>
        <dbReference type="EMBL" id="TDY55405.1"/>
    </source>
</evidence>
<keyword evidence="4 6" id="KW-0411">Iron-sulfur</keyword>
<keyword evidence="3 6" id="KW-0408">Iron</keyword>
<feature type="domain" description="Aconitase/3-isopropylmalate dehydratase large subunit alpha/beta/alpha" evidence="7">
    <location>
        <begin position="9"/>
        <end position="409"/>
    </location>
</feature>
<dbReference type="OrthoDB" id="9802769at2"/>
<evidence type="ECO:0000256" key="4">
    <source>
        <dbReference type="ARBA" id="ARBA00023014"/>
    </source>
</evidence>
<evidence type="ECO:0000256" key="2">
    <source>
        <dbReference type="ARBA" id="ARBA00022723"/>
    </source>
</evidence>
<feature type="binding site" evidence="6">
    <location>
        <position position="298"/>
    </location>
    <ligand>
        <name>[4Fe-4S] cluster</name>
        <dbReference type="ChEBI" id="CHEBI:49883"/>
    </ligand>
</feature>
<comment type="similarity">
    <text evidence="6">Belongs to the aconitase/IPM isomerase family. LeuC type 2 subfamily.</text>
</comment>
<dbReference type="GO" id="GO:0046872">
    <property type="term" value="F:metal ion binding"/>
    <property type="evidence" value="ECO:0007669"/>
    <property type="project" value="UniProtKB-KW"/>
</dbReference>
<dbReference type="NCBIfam" id="NF001614">
    <property type="entry name" value="PRK00402.1"/>
    <property type="match status" value="1"/>
</dbReference>
<dbReference type="Pfam" id="PF00330">
    <property type="entry name" value="Aconitase"/>
    <property type="match status" value="1"/>
</dbReference>
<organism evidence="8 9">
    <name type="scientific">Aminivibrio pyruvatiphilus</name>
    <dbReference type="NCBI Taxonomy" id="1005740"/>
    <lineage>
        <taxon>Bacteria</taxon>
        <taxon>Thermotogati</taxon>
        <taxon>Synergistota</taxon>
        <taxon>Synergistia</taxon>
        <taxon>Synergistales</taxon>
        <taxon>Aminobacteriaceae</taxon>
        <taxon>Aminivibrio</taxon>
    </lineage>
</organism>
<evidence type="ECO:0000259" key="7">
    <source>
        <dbReference type="Pfam" id="PF00330"/>
    </source>
</evidence>
<dbReference type="CDD" id="cd01583">
    <property type="entry name" value="IPMI"/>
    <property type="match status" value="1"/>
</dbReference>
<evidence type="ECO:0000313" key="9">
    <source>
        <dbReference type="Proteomes" id="UP000295066"/>
    </source>
</evidence>
<dbReference type="SUPFAM" id="SSF53732">
    <property type="entry name" value="Aconitase iron-sulfur domain"/>
    <property type="match status" value="1"/>
</dbReference>
<feature type="binding site" evidence="6">
    <location>
        <position position="361"/>
    </location>
    <ligand>
        <name>[4Fe-4S] cluster</name>
        <dbReference type="ChEBI" id="CHEBI:49883"/>
    </ligand>
</feature>
<sequence>MGRTLVSAIIAAHSSQKAMEGEICQVKVDFAFANDITGAPAAESFREMGADRVFDRERCALLPDHFTPNKDIASAEQTKKGKEFAREQGMLYWEVGRVGIEHAFLPEKGYILPGDIVLGADSHTCTGGALGALSTGVGSTDLAAVWALGETWLKVPPTVRVDFRGKRPGWVTGKDMILSLIGRISVQGARYMALEFGGEGIESLPMDDRFTIANMAVEAGAKAGVFVPDEKTLEYARSRAAREFTPRYPDSDAAYARRETFDLDTMGPVAAMPHSPDNVKPVRECGSPEIDQVFIGACTNGRFRDIETAAKLMEGKKVAPHVRCIVIPASYEVYNAAMDKGYLRIFTEAGAVVCTPTCGPCLGGHMGILAAGERCVSTSNRNFVGRMGSPKSELILASPLTAAASAVTGRLTDPRDVMSEDFFKNLEGK</sequence>
<keyword evidence="6" id="KW-0100">Branched-chain amino acid biosynthesis</keyword>
<name>A0A4R8M1B2_9BACT</name>
<reference evidence="8 9" key="1">
    <citation type="submission" date="2019-03" db="EMBL/GenBank/DDBJ databases">
        <title>Genomic Encyclopedia of Type Strains, Phase IV (KMG-IV): sequencing the most valuable type-strain genomes for metagenomic binning, comparative biology and taxonomic classification.</title>
        <authorList>
            <person name="Goeker M."/>
        </authorList>
    </citation>
    <scope>NUCLEOTIDE SEQUENCE [LARGE SCALE GENOMIC DNA]</scope>
    <source>
        <strain evidence="8 9">DSM 25964</strain>
    </source>
</reference>
<dbReference type="NCBIfam" id="TIGR01343">
    <property type="entry name" value="hacA_fam"/>
    <property type="match status" value="1"/>
</dbReference>
<evidence type="ECO:0000256" key="3">
    <source>
        <dbReference type="ARBA" id="ARBA00023004"/>
    </source>
</evidence>
<protein>
    <recommendedName>
        <fullName evidence="6">3-isopropylmalate dehydratase large subunit</fullName>
        <ecNumber evidence="6">4.2.1.33</ecNumber>
    </recommendedName>
    <alternativeName>
        <fullName evidence="6">Alpha-IPM isomerase</fullName>
        <shortName evidence="6">IPMI</shortName>
    </alternativeName>
    <alternativeName>
        <fullName evidence="6">Isopropylmalate isomerase</fullName>
    </alternativeName>
</protein>
<comment type="pathway">
    <text evidence="6">Amino-acid biosynthesis; L-leucine biosynthesis; L-leucine from 3-methyl-2-oxobutanoate: step 2/4.</text>
</comment>
<dbReference type="Proteomes" id="UP000295066">
    <property type="component" value="Unassembled WGS sequence"/>
</dbReference>
<comment type="function">
    <text evidence="6">Catalyzes the isomerization between 2-isopropylmalate and 3-isopropylmalate, via the formation of 2-isopropylmaleate.</text>
</comment>
<dbReference type="GO" id="GO:0009098">
    <property type="term" value="P:L-leucine biosynthetic process"/>
    <property type="evidence" value="ECO:0007669"/>
    <property type="project" value="UniProtKB-UniRule"/>
</dbReference>
<keyword evidence="6" id="KW-0432">Leucine biosynthesis</keyword>
<dbReference type="EC" id="4.2.1.33" evidence="6"/>
<comment type="subunit">
    <text evidence="6">Heterodimer of LeuC and LeuD.</text>
</comment>
<dbReference type="InterPro" id="IPR006251">
    <property type="entry name" value="Homoacnase/IPMdehydase_lsu"/>
</dbReference>
<dbReference type="GO" id="GO:0003861">
    <property type="term" value="F:3-isopropylmalate dehydratase activity"/>
    <property type="evidence" value="ECO:0007669"/>
    <property type="project" value="UniProtKB-UniRule"/>
</dbReference>
<dbReference type="HAMAP" id="MF_01027">
    <property type="entry name" value="LeuC_type2"/>
    <property type="match status" value="1"/>
</dbReference>
<keyword evidence="9" id="KW-1185">Reference proteome</keyword>
<evidence type="ECO:0000256" key="5">
    <source>
        <dbReference type="ARBA" id="ARBA00023239"/>
    </source>
</evidence>
<evidence type="ECO:0000256" key="6">
    <source>
        <dbReference type="HAMAP-Rule" id="MF_01027"/>
    </source>
</evidence>
<comment type="catalytic activity">
    <reaction evidence="6">
        <text>(2R,3S)-3-isopropylmalate = (2S)-2-isopropylmalate</text>
        <dbReference type="Rhea" id="RHEA:32287"/>
        <dbReference type="ChEBI" id="CHEBI:1178"/>
        <dbReference type="ChEBI" id="CHEBI:35121"/>
        <dbReference type="EC" id="4.2.1.33"/>
    </reaction>
</comment>
<dbReference type="NCBIfam" id="TIGR02086">
    <property type="entry name" value="IPMI_arch"/>
    <property type="match status" value="1"/>
</dbReference>
<comment type="caution">
    <text evidence="8">The sequence shown here is derived from an EMBL/GenBank/DDBJ whole genome shotgun (WGS) entry which is preliminary data.</text>
</comment>
<dbReference type="InterPro" id="IPR050067">
    <property type="entry name" value="IPM_dehydratase_rel_enz"/>
</dbReference>
<dbReference type="EMBL" id="SORI01000023">
    <property type="protein sequence ID" value="TDY55405.1"/>
    <property type="molecule type" value="Genomic_DNA"/>
</dbReference>
<keyword evidence="2 6" id="KW-0479">Metal-binding</keyword>
<dbReference type="PANTHER" id="PTHR43822">
    <property type="entry name" value="HOMOACONITASE, MITOCHONDRIAL-RELATED"/>
    <property type="match status" value="1"/>
</dbReference>
<dbReference type="InterPro" id="IPR018136">
    <property type="entry name" value="Aconitase_4Fe-4S_BS"/>
</dbReference>
<accession>A0A4R8M1B2</accession>